<keyword evidence="2" id="KW-1185">Reference proteome</keyword>
<gene>
    <name evidence="1" type="ORF">BDD14_6679</name>
</gene>
<dbReference type="EMBL" id="SHKW01000008">
    <property type="protein sequence ID" value="RZU29084.1"/>
    <property type="molecule type" value="Genomic_DNA"/>
</dbReference>
<accession>A0A4Q7XYQ1</accession>
<organism evidence="1 2">
    <name type="scientific">Edaphobacter modestus</name>
    <dbReference type="NCBI Taxonomy" id="388466"/>
    <lineage>
        <taxon>Bacteria</taxon>
        <taxon>Pseudomonadati</taxon>
        <taxon>Acidobacteriota</taxon>
        <taxon>Terriglobia</taxon>
        <taxon>Terriglobales</taxon>
        <taxon>Acidobacteriaceae</taxon>
        <taxon>Edaphobacter</taxon>
    </lineage>
</organism>
<reference evidence="1 2" key="1">
    <citation type="submission" date="2019-02" db="EMBL/GenBank/DDBJ databases">
        <title>Genomic Encyclopedia of Archaeal and Bacterial Type Strains, Phase II (KMG-II): from individual species to whole genera.</title>
        <authorList>
            <person name="Goeker M."/>
        </authorList>
    </citation>
    <scope>NUCLEOTIDE SEQUENCE [LARGE SCALE GENOMIC DNA]</scope>
    <source>
        <strain evidence="1 2">DSM 18101</strain>
    </source>
</reference>
<dbReference type="Proteomes" id="UP000292958">
    <property type="component" value="Unassembled WGS sequence"/>
</dbReference>
<name>A0A4Q7XYQ1_9BACT</name>
<evidence type="ECO:0000313" key="1">
    <source>
        <dbReference type="EMBL" id="RZU29084.1"/>
    </source>
</evidence>
<proteinExistence type="predicted"/>
<protein>
    <submittedName>
        <fullName evidence="1">Uncharacterized protein</fullName>
    </submittedName>
</protein>
<dbReference type="AlphaFoldDB" id="A0A4Q7XYQ1"/>
<comment type="caution">
    <text evidence="1">The sequence shown here is derived from an EMBL/GenBank/DDBJ whole genome shotgun (WGS) entry which is preliminary data.</text>
</comment>
<evidence type="ECO:0000313" key="2">
    <source>
        <dbReference type="Proteomes" id="UP000292958"/>
    </source>
</evidence>
<dbReference type="RefSeq" id="WP_130425570.1">
    <property type="nucleotide sequence ID" value="NZ_SHKW01000008.1"/>
</dbReference>
<sequence length="279" mass="31474">MPKKKTDDPAVYIYSSNNELQRILKTLQENSRLTYRQLLRQMIEEVSASDKLREKVAAYYRQFGPDWETPGPRTIIRISQDENTIALASVLAFELCGTGSVAKLARLLVRFYATERKMELQPTPTHKKLTPRRDLKKKVAVSNIVPIRSKGTQGIGGEPKIAMSFNLDIETDELLRQLMQVHHKKGNHLVSFLAEKYAADEKHIKAIRKSVVEESEDGTKRAVLKRINLTEIADSLITHLSFASIGSSNKSAMIRALIRLEAAAQKLRIASAPKLRSIQ</sequence>